<dbReference type="PROSITE" id="PS50893">
    <property type="entry name" value="ABC_TRANSPORTER_2"/>
    <property type="match status" value="1"/>
</dbReference>
<dbReference type="Gene3D" id="3.40.50.300">
    <property type="entry name" value="P-loop containing nucleotide triphosphate hydrolases"/>
    <property type="match status" value="1"/>
</dbReference>
<reference evidence="5" key="1">
    <citation type="journal article" date="2019" name="Int. J. Syst. Evol. Microbiol.">
        <title>The Global Catalogue of Microorganisms (GCM) 10K type strain sequencing project: providing services to taxonomists for standard genome sequencing and annotation.</title>
        <authorList>
            <consortium name="The Broad Institute Genomics Platform"/>
            <consortium name="The Broad Institute Genome Sequencing Center for Infectious Disease"/>
            <person name="Wu L."/>
            <person name="Ma J."/>
        </authorList>
    </citation>
    <scope>NUCLEOTIDE SEQUENCE [LARGE SCALE GENOMIC DNA]</scope>
    <source>
        <strain evidence="5">CCUG 60523</strain>
    </source>
</reference>
<organism evidence="4 5">
    <name type="scientific">Algoriphagus namhaensis</name>
    <dbReference type="NCBI Taxonomy" id="915353"/>
    <lineage>
        <taxon>Bacteria</taxon>
        <taxon>Pseudomonadati</taxon>
        <taxon>Bacteroidota</taxon>
        <taxon>Cytophagia</taxon>
        <taxon>Cytophagales</taxon>
        <taxon>Cyclobacteriaceae</taxon>
        <taxon>Algoriphagus</taxon>
    </lineage>
</organism>
<accession>A0ABV8ALT3</accession>
<evidence type="ECO:0000256" key="1">
    <source>
        <dbReference type="ARBA" id="ARBA00022741"/>
    </source>
</evidence>
<dbReference type="SUPFAM" id="SSF52540">
    <property type="entry name" value="P-loop containing nucleoside triphosphate hydrolases"/>
    <property type="match status" value="1"/>
</dbReference>
<proteinExistence type="predicted"/>
<comment type="caution">
    <text evidence="4">The sequence shown here is derived from an EMBL/GenBank/DDBJ whole genome shotgun (WGS) entry which is preliminary data.</text>
</comment>
<dbReference type="GO" id="GO:0005524">
    <property type="term" value="F:ATP binding"/>
    <property type="evidence" value="ECO:0007669"/>
    <property type="project" value="UniProtKB-KW"/>
</dbReference>
<dbReference type="PANTHER" id="PTHR24220:SF659">
    <property type="entry name" value="TRANSPORTER, PUTATIVE-RELATED"/>
    <property type="match status" value="1"/>
</dbReference>
<dbReference type="InterPro" id="IPR025662">
    <property type="entry name" value="Sigma_54_int_dom_ATP-bd_1"/>
</dbReference>
<dbReference type="PROSITE" id="PS00675">
    <property type="entry name" value="SIGMA54_INTERACT_1"/>
    <property type="match status" value="1"/>
</dbReference>
<dbReference type="SMART" id="SM00382">
    <property type="entry name" value="AAA"/>
    <property type="match status" value="1"/>
</dbReference>
<feature type="domain" description="ABC transporter" evidence="3">
    <location>
        <begin position="3"/>
        <end position="209"/>
    </location>
</feature>
<dbReference type="Proteomes" id="UP001595805">
    <property type="component" value="Unassembled WGS sequence"/>
</dbReference>
<dbReference type="EMBL" id="JBHRZS010000002">
    <property type="protein sequence ID" value="MFC3878590.1"/>
    <property type="molecule type" value="Genomic_DNA"/>
</dbReference>
<evidence type="ECO:0000256" key="2">
    <source>
        <dbReference type="ARBA" id="ARBA00022840"/>
    </source>
</evidence>
<dbReference type="InterPro" id="IPR003439">
    <property type="entry name" value="ABC_transporter-like_ATP-bd"/>
</dbReference>
<evidence type="ECO:0000259" key="3">
    <source>
        <dbReference type="PROSITE" id="PS50893"/>
    </source>
</evidence>
<evidence type="ECO:0000313" key="5">
    <source>
        <dbReference type="Proteomes" id="UP001595805"/>
    </source>
</evidence>
<dbReference type="InterPro" id="IPR027417">
    <property type="entry name" value="P-loop_NTPase"/>
</dbReference>
<dbReference type="RefSeq" id="WP_377902193.1">
    <property type="nucleotide sequence ID" value="NZ_JBHRZS010000002.1"/>
</dbReference>
<keyword evidence="2 4" id="KW-0067">ATP-binding</keyword>
<evidence type="ECO:0000313" key="4">
    <source>
        <dbReference type="EMBL" id="MFC3878590.1"/>
    </source>
</evidence>
<gene>
    <name evidence="4" type="ORF">ACFOSV_00290</name>
</gene>
<keyword evidence="5" id="KW-1185">Reference proteome</keyword>
<name>A0ABV8ALT3_9BACT</name>
<protein>
    <submittedName>
        <fullName evidence="4">ABC transporter ATP-binding protein</fullName>
    </submittedName>
</protein>
<dbReference type="InterPro" id="IPR003593">
    <property type="entry name" value="AAA+_ATPase"/>
</dbReference>
<dbReference type="InterPro" id="IPR015854">
    <property type="entry name" value="ABC_transpr_LolD-like"/>
</dbReference>
<dbReference type="Pfam" id="PF00005">
    <property type="entry name" value="ABC_tran"/>
    <property type="match status" value="1"/>
</dbReference>
<dbReference type="PANTHER" id="PTHR24220">
    <property type="entry name" value="IMPORT ATP-BINDING PROTEIN"/>
    <property type="match status" value="1"/>
</dbReference>
<sequence length="210" mass="22729">MLVKTQNLSFSYPGAGDIRYPDLGVGAGESLLILGQSGSGKTTFLNLLAGLLTPKTGEVQIDGQNLNDLSNQKLDQFRGAKIGLVFQKPHLLAPLSVLDNLKLAPFFGKTEGQDPLELLKELQIQAKANSPIQSLSEGEAQRVSIARALMNKPKVILADEPTSSLDDENAEIVTRLLQQQAKKINAALIVVTHDQRVKNLIPNFVQVPQS</sequence>
<keyword evidence="1" id="KW-0547">Nucleotide-binding</keyword>